<proteinExistence type="predicted"/>
<accession>A0A367WE33</accession>
<dbReference type="SUPFAM" id="SSF54001">
    <property type="entry name" value="Cysteine proteinases"/>
    <property type="match status" value="1"/>
</dbReference>
<dbReference type="Pfam" id="PF05257">
    <property type="entry name" value="CHAP"/>
    <property type="match status" value="1"/>
</dbReference>
<dbReference type="EMBL" id="JPWF01000001">
    <property type="protein sequence ID" value="RCK39714.1"/>
    <property type="molecule type" value="Genomic_DNA"/>
</dbReference>
<protein>
    <recommendedName>
        <fullName evidence="2">Peptidase C51 domain-containing protein</fullName>
    </recommendedName>
</protein>
<keyword evidence="1" id="KW-0732">Signal</keyword>
<gene>
    <name evidence="3" type="ORF">TH19_01275</name>
</gene>
<evidence type="ECO:0000256" key="1">
    <source>
        <dbReference type="SAM" id="SignalP"/>
    </source>
</evidence>
<feature type="chain" id="PRO_5016586871" description="Peptidase C51 domain-containing protein" evidence="1">
    <location>
        <begin position="24"/>
        <end position="189"/>
    </location>
</feature>
<sequence length="189" mass="20727">MRFLGIVGLCLVLSACFSTGNSATQSTGPMPSDTLTTLASVDVPSSRLNAFPPTNKFLQCVPYARQVSGIEIYGDAWTWWAQAGKQNFQRGNRPQVGSVLALRKTSRLKLGHVAVVSAILDSRKILVNHANWGSDSRTRGKVHYRQPVVDVSPNNDWSEVRMMNTKGTFGSVYPAHGFIYQPQETAQAN</sequence>
<comment type="caution">
    <text evidence="3">The sequence shown here is derived from an EMBL/GenBank/DDBJ whole genome shotgun (WGS) entry which is preliminary data.</text>
</comment>
<organism evidence="3 4">
    <name type="scientific">Thalassospira profundimaris</name>
    <dbReference type="NCBI Taxonomy" id="502049"/>
    <lineage>
        <taxon>Bacteria</taxon>
        <taxon>Pseudomonadati</taxon>
        <taxon>Pseudomonadota</taxon>
        <taxon>Alphaproteobacteria</taxon>
        <taxon>Rhodospirillales</taxon>
        <taxon>Thalassospiraceae</taxon>
        <taxon>Thalassospira</taxon>
    </lineage>
</organism>
<evidence type="ECO:0000259" key="2">
    <source>
        <dbReference type="PROSITE" id="PS50911"/>
    </source>
</evidence>
<evidence type="ECO:0000313" key="3">
    <source>
        <dbReference type="EMBL" id="RCK39714.1"/>
    </source>
</evidence>
<evidence type="ECO:0000313" key="4">
    <source>
        <dbReference type="Proteomes" id="UP000253226"/>
    </source>
</evidence>
<feature type="domain" description="Peptidase C51" evidence="2">
    <location>
        <begin position="35"/>
        <end position="161"/>
    </location>
</feature>
<dbReference type="RefSeq" id="WP_114100494.1">
    <property type="nucleotide sequence ID" value="NZ_JPWF01000001.1"/>
</dbReference>
<dbReference type="Gene3D" id="3.90.1720.10">
    <property type="entry name" value="endopeptidase domain like (from Nostoc punctiforme)"/>
    <property type="match status" value="1"/>
</dbReference>
<name>A0A367WE33_9PROT</name>
<dbReference type="InterPro" id="IPR007921">
    <property type="entry name" value="CHAP_dom"/>
</dbReference>
<dbReference type="PROSITE" id="PS50911">
    <property type="entry name" value="CHAP"/>
    <property type="match status" value="1"/>
</dbReference>
<reference evidence="3 4" key="1">
    <citation type="submission" date="2014-07" db="EMBL/GenBank/DDBJ databases">
        <title>Draft genome sequence of Thalassospira profundimaris 35.</title>
        <authorList>
            <person name="Lai Q."/>
            <person name="Shao Z."/>
        </authorList>
    </citation>
    <scope>NUCLEOTIDE SEQUENCE [LARGE SCALE GENOMIC DNA]</scope>
    <source>
        <strain evidence="3 4">35</strain>
    </source>
</reference>
<dbReference type="InterPro" id="IPR038765">
    <property type="entry name" value="Papain-like_cys_pep_sf"/>
</dbReference>
<dbReference type="OrthoDB" id="7279151at2"/>
<dbReference type="Proteomes" id="UP000253226">
    <property type="component" value="Unassembled WGS sequence"/>
</dbReference>
<feature type="signal peptide" evidence="1">
    <location>
        <begin position="1"/>
        <end position="23"/>
    </location>
</feature>
<dbReference type="PROSITE" id="PS51257">
    <property type="entry name" value="PROKAR_LIPOPROTEIN"/>
    <property type="match status" value="1"/>
</dbReference>
<dbReference type="AlphaFoldDB" id="A0A367WE33"/>